<keyword evidence="2" id="KW-1185">Reference proteome</keyword>
<reference evidence="2" key="1">
    <citation type="journal article" date="2008" name="Proc. Natl. Acad. Sci. U.S.A.">
        <title>Complete genome of the uncultured termite group 1 bacteria in a single host protist cell.</title>
        <authorList>
            <person name="Hongoh Y."/>
            <person name="Sharma V.K."/>
            <person name="Prakash T."/>
            <person name="Noda S."/>
            <person name="Taylor T.D."/>
            <person name="Kudo T."/>
            <person name="Sakaki Y."/>
            <person name="Toyoda A."/>
            <person name="Hattori M."/>
            <person name="Ohkuma M."/>
        </authorList>
    </citation>
    <scope>NUCLEOTIDE SEQUENCE [LARGE SCALE GENOMIC DNA]</scope>
    <source>
        <strain evidence="2">Rs-D17 genomovar Ri2008</strain>
    </source>
</reference>
<dbReference type="Proteomes" id="UP000001691">
    <property type="component" value="Chromosome"/>
</dbReference>
<dbReference type="KEGG" id="rsd:TGRD_060"/>
<protein>
    <submittedName>
        <fullName evidence="1">SAM-dependent methyltransferase</fullName>
    </submittedName>
</protein>
<keyword evidence="1" id="KW-0808">Transferase</keyword>
<dbReference type="GO" id="GO:0008168">
    <property type="term" value="F:methyltransferase activity"/>
    <property type="evidence" value="ECO:0007669"/>
    <property type="project" value="UniProtKB-KW"/>
</dbReference>
<evidence type="ECO:0000313" key="2">
    <source>
        <dbReference type="Proteomes" id="UP000001691"/>
    </source>
</evidence>
<dbReference type="InterPro" id="IPR031009">
    <property type="entry name" value="Tcm_partner"/>
</dbReference>
<gene>
    <name evidence="1" type="ordered locus">TGRD_060</name>
</gene>
<evidence type="ECO:0000313" key="1">
    <source>
        <dbReference type="EMBL" id="BAG13543.1"/>
    </source>
</evidence>
<dbReference type="AlphaFoldDB" id="B1GZ61"/>
<keyword evidence="1" id="KW-0489">Methyltransferase</keyword>
<dbReference type="HOGENOM" id="CLU_784639_0_0_0"/>
<accession>B1GZ61</accession>
<dbReference type="GO" id="GO:0032259">
    <property type="term" value="P:methylation"/>
    <property type="evidence" value="ECO:0007669"/>
    <property type="project" value="UniProtKB-KW"/>
</dbReference>
<dbReference type="NCBIfam" id="TIGR04474">
    <property type="entry name" value="tcm_partner"/>
    <property type="match status" value="1"/>
</dbReference>
<name>B1GZ61_ENDTX</name>
<dbReference type="EMBL" id="AP009510">
    <property type="protein sequence ID" value="BAG13543.1"/>
    <property type="molecule type" value="Genomic_DNA"/>
</dbReference>
<proteinExistence type="predicted"/>
<organism evidence="1 2">
    <name type="scientific">Endomicrobium trichonymphae</name>
    <dbReference type="NCBI Taxonomy" id="1408204"/>
    <lineage>
        <taxon>Bacteria</taxon>
        <taxon>Pseudomonadati</taxon>
        <taxon>Elusimicrobiota</taxon>
        <taxon>Endomicrobiia</taxon>
        <taxon>Endomicrobiales</taxon>
        <taxon>Endomicrobiaceae</taxon>
        <taxon>Candidatus Endomicrobiellum</taxon>
    </lineage>
</organism>
<sequence length="348" mass="40377">MDTKGNIENHSKIKLSIYEKYLKAYLSIMMRLYFTDIFIVEPFAGKGISNNGEEGSAIIAKNVITSISNSSNKNIHLVLNDIKKESYVDLIKNLKPDGNRVLCFNKDANEFINDVLSKADHKTKTNHLFFIDPWGYTQLRGDTYQNIFKAKRLDILIFIPINHIYRFLIKEENSEQLKPIAGFLNDMGIAEEDARKCQDEMSFVNEIKKAFTKKADTDYVYYKELKNTKSNNKYALFFLTKHILGAEKFLEALVKIKEKDLFENTISDEDLPFIENIHKNKSLTNCELYEYGILHGLLPKKVTAILNSYEKDNKITVMPMPEVSNRKKGNFYISYKNKEKPKIKIVFK</sequence>
<dbReference type="STRING" id="471821.TGRD_060"/>